<dbReference type="Proteomes" id="UP000011713">
    <property type="component" value="Unassembled WGS sequence"/>
</dbReference>
<protein>
    <submittedName>
        <fullName evidence="1">Uncharacterized protein</fullName>
    </submittedName>
</protein>
<reference evidence="2" key="1">
    <citation type="journal article" date="2010" name="Science">
        <title>Signatures of adaptation to obligate biotrophy in the Hyaloperonospora arabidopsidis genome.</title>
        <authorList>
            <person name="Baxter L."/>
            <person name="Tripathy S."/>
            <person name="Ishaque N."/>
            <person name="Boot N."/>
            <person name="Cabral A."/>
            <person name="Kemen E."/>
            <person name="Thines M."/>
            <person name="Ah-Fong A."/>
            <person name="Anderson R."/>
            <person name="Badejoko W."/>
            <person name="Bittner-Eddy P."/>
            <person name="Boore J.L."/>
            <person name="Chibucos M.C."/>
            <person name="Coates M."/>
            <person name="Dehal P."/>
            <person name="Delehaunty K."/>
            <person name="Dong S."/>
            <person name="Downton P."/>
            <person name="Dumas B."/>
            <person name="Fabro G."/>
            <person name="Fronick C."/>
            <person name="Fuerstenberg S.I."/>
            <person name="Fulton L."/>
            <person name="Gaulin E."/>
            <person name="Govers F."/>
            <person name="Hughes L."/>
            <person name="Humphray S."/>
            <person name="Jiang R.H."/>
            <person name="Judelson H."/>
            <person name="Kamoun S."/>
            <person name="Kyung K."/>
            <person name="Meijer H."/>
            <person name="Minx P."/>
            <person name="Morris P."/>
            <person name="Nelson J."/>
            <person name="Phuntumart V."/>
            <person name="Qutob D."/>
            <person name="Rehmany A."/>
            <person name="Rougon-Cardoso A."/>
            <person name="Ryden P."/>
            <person name="Torto-Alalibo T."/>
            <person name="Studholme D."/>
            <person name="Wang Y."/>
            <person name="Win J."/>
            <person name="Wood J."/>
            <person name="Clifton S.W."/>
            <person name="Rogers J."/>
            <person name="Van den Ackerveken G."/>
            <person name="Jones J.D."/>
            <person name="McDowell J.M."/>
            <person name="Beynon J."/>
            <person name="Tyler B.M."/>
        </authorList>
    </citation>
    <scope>NUCLEOTIDE SEQUENCE [LARGE SCALE GENOMIC DNA]</scope>
    <source>
        <strain evidence="2">Emoy2</strain>
    </source>
</reference>
<accession>M4BUZ6</accession>
<name>M4BUZ6_HYAAE</name>
<organism evidence="1 2">
    <name type="scientific">Hyaloperonospora arabidopsidis (strain Emoy2)</name>
    <name type="common">Downy mildew agent</name>
    <name type="synonym">Peronospora arabidopsidis</name>
    <dbReference type="NCBI Taxonomy" id="559515"/>
    <lineage>
        <taxon>Eukaryota</taxon>
        <taxon>Sar</taxon>
        <taxon>Stramenopiles</taxon>
        <taxon>Oomycota</taxon>
        <taxon>Peronosporomycetes</taxon>
        <taxon>Peronosporales</taxon>
        <taxon>Peronosporaceae</taxon>
        <taxon>Hyaloperonospora</taxon>
    </lineage>
</organism>
<dbReference type="VEuPathDB" id="FungiDB:HpaG810336"/>
<evidence type="ECO:0000313" key="2">
    <source>
        <dbReference type="Proteomes" id="UP000011713"/>
    </source>
</evidence>
<dbReference type="HOGENOM" id="CLU_3036456_0_0_1"/>
<dbReference type="AlphaFoldDB" id="M4BUZ6"/>
<sequence>MAQKFAGNWPSVPKTNTAVDDTVAKWGFKKRLKHVEQKQSYWGNVDPLDRMTTAK</sequence>
<proteinExistence type="predicted"/>
<dbReference type="InParanoid" id="M4BUZ6"/>
<reference evidence="1" key="2">
    <citation type="submission" date="2015-06" db="UniProtKB">
        <authorList>
            <consortium name="EnsemblProtists"/>
        </authorList>
    </citation>
    <scope>IDENTIFICATION</scope>
    <source>
        <strain evidence="1">Emoy2</strain>
    </source>
</reference>
<dbReference type="EMBL" id="JH597958">
    <property type="status" value="NOT_ANNOTATED_CDS"/>
    <property type="molecule type" value="Genomic_DNA"/>
</dbReference>
<keyword evidence="2" id="KW-1185">Reference proteome</keyword>
<dbReference type="EnsemblProtists" id="HpaT810336">
    <property type="protein sequence ID" value="HpaP810336"/>
    <property type="gene ID" value="HpaG810336"/>
</dbReference>
<evidence type="ECO:0000313" key="1">
    <source>
        <dbReference type="EnsemblProtists" id="HpaP810336"/>
    </source>
</evidence>